<dbReference type="OrthoDB" id="2067520at2"/>
<name>A0A1M7NIT0_9FIRM</name>
<dbReference type="STRING" id="1120996.SAMN02746066_04544"/>
<proteinExistence type="predicted"/>
<organism evidence="1 2">
    <name type="scientific">Anaerosporobacter mobilis DSM 15930</name>
    <dbReference type="NCBI Taxonomy" id="1120996"/>
    <lineage>
        <taxon>Bacteria</taxon>
        <taxon>Bacillati</taxon>
        <taxon>Bacillota</taxon>
        <taxon>Clostridia</taxon>
        <taxon>Lachnospirales</taxon>
        <taxon>Lachnospiraceae</taxon>
        <taxon>Anaerosporobacter</taxon>
    </lineage>
</organism>
<dbReference type="Proteomes" id="UP000184038">
    <property type="component" value="Unassembled WGS sequence"/>
</dbReference>
<protein>
    <submittedName>
        <fullName evidence="1">Phage minor structural protein GP20</fullName>
    </submittedName>
</protein>
<dbReference type="RefSeq" id="WP_073291767.1">
    <property type="nucleotide sequence ID" value="NZ_FRCP01000030.1"/>
</dbReference>
<evidence type="ECO:0000313" key="2">
    <source>
        <dbReference type="Proteomes" id="UP000184038"/>
    </source>
</evidence>
<sequence length="209" mass="23817">MEFLKEILGEEYPKFEAAINTYNSLPDNKDKQVKIANLGGGGYVSIEKYNTAVTERDNNKTLLDTANNALEQFKDVDVTELQGEITKLKKDLSSKETEFSTKLAEIEYTSAVQEYFKGFKFTSELAKKAALEEFKKKELKLENGQFLGGDDFMKQLKESNPTAFEDEEDEKKPVIIKGTKQRKQGEKMTLSEAMKYKNEHPEVDITTLI</sequence>
<dbReference type="EMBL" id="FRCP01000030">
    <property type="protein sequence ID" value="SHN03804.1"/>
    <property type="molecule type" value="Genomic_DNA"/>
</dbReference>
<dbReference type="Pfam" id="PF06810">
    <property type="entry name" value="Phage_scaffold"/>
    <property type="match status" value="1"/>
</dbReference>
<reference evidence="1 2" key="1">
    <citation type="submission" date="2016-11" db="EMBL/GenBank/DDBJ databases">
        <authorList>
            <person name="Jaros S."/>
            <person name="Januszkiewicz K."/>
            <person name="Wedrychowicz H."/>
        </authorList>
    </citation>
    <scope>NUCLEOTIDE SEQUENCE [LARGE SCALE GENOMIC DNA]</scope>
    <source>
        <strain evidence="1 2">DSM 15930</strain>
    </source>
</reference>
<dbReference type="AlphaFoldDB" id="A0A1M7NIT0"/>
<evidence type="ECO:0000313" key="1">
    <source>
        <dbReference type="EMBL" id="SHN03804.1"/>
    </source>
</evidence>
<gene>
    <name evidence="1" type="ORF">SAMN02746066_04544</name>
</gene>
<accession>A0A1M7NIT0</accession>
<dbReference type="InterPro" id="IPR009636">
    <property type="entry name" value="SCAF"/>
</dbReference>
<keyword evidence="2" id="KW-1185">Reference proteome</keyword>